<dbReference type="Proteomes" id="UP000036834">
    <property type="component" value="Unassembled WGS sequence"/>
</dbReference>
<dbReference type="GO" id="GO:0016747">
    <property type="term" value="F:acyltransferase activity, transferring groups other than amino-acyl groups"/>
    <property type="evidence" value="ECO:0007669"/>
    <property type="project" value="InterPro"/>
</dbReference>
<dbReference type="STRING" id="54915.ADS79_10155"/>
<keyword evidence="7" id="KW-1185">Reference proteome</keyword>
<evidence type="ECO:0000313" key="6">
    <source>
        <dbReference type="Proteomes" id="UP000036834"/>
    </source>
</evidence>
<evidence type="ECO:0000256" key="1">
    <source>
        <dbReference type="ARBA" id="ARBA00022679"/>
    </source>
</evidence>
<reference evidence="4 7" key="3">
    <citation type="submission" date="2019-06" db="EMBL/GenBank/DDBJ databases">
        <title>Whole genome shotgun sequence of Brevibacillus reuszeri NBRC 15719.</title>
        <authorList>
            <person name="Hosoyama A."/>
            <person name="Uohara A."/>
            <person name="Ohji S."/>
            <person name="Ichikawa N."/>
        </authorList>
    </citation>
    <scope>NUCLEOTIDE SEQUENCE [LARGE SCALE GENOMIC DNA]</scope>
    <source>
        <strain evidence="4 7">NBRC 15719</strain>
    </source>
</reference>
<evidence type="ECO:0000313" key="5">
    <source>
        <dbReference type="EMBL" id="KNB72263.1"/>
    </source>
</evidence>
<dbReference type="AlphaFoldDB" id="A0A0K9YU84"/>
<protein>
    <submittedName>
        <fullName evidence="5">Acetyltransferase</fullName>
    </submittedName>
</protein>
<accession>A0A0K9YU84</accession>
<reference evidence="5" key="2">
    <citation type="submission" date="2015-07" db="EMBL/GenBank/DDBJ databases">
        <title>MeaNS - Measles Nucleotide Surveillance Program.</title>
        <authorList>
            <person name="Tran T."/>
            <person name="Druce J."/>
        </authorList>
    </citation>
    <scope>NUCLEOTIDE SEQUENCE</scope>
    <source>
        <strain evidence="5">DSM 9887</strain>
    </source>
</reference>
<dbReference type="PATRIC" id="fig|54915.3.peg.954"/>
<dbReference type="PANTHER" id="PTHR43877:SF2">
    <property type="entry name" value="AMINOALKYLPHOSPHONATE N-ACETYLTRANSFERASE-RELATED"/>
    <property type="match status" value="1"/>
</dbReference>
<feature type="domain" description="N-acetyltransferase" evidence="3">
    <location>
        <begin position="6"/>
        <end position="150"/>
    </location>
</feature>
<keyword evidence="2" id="KW-0012">Acyltransferase</keyword>
<proteinExistence type="predicted"/>
<name>A0A0K9YU84_9BACL</name>
<evidence type="ECO:0000313" key="4">
    <source>
        <dbReference type="EMBL" id="GED72125.1"/>
    </source>
</evidence>
<dbReference type="EMBL" id="LGIQ01000007">
    <property type="protein sequence ID" value="KNB72263.1"/>
    <property type="molecule type" value="Genomic_DNA"/>
</dbReference>
<gene>
    <name evidence="5" type="ORF">ADS79_10155</name>
    <name evidence="4" type="ORF">BRE01_58270</name>
</gene>
<dbReference type="CDD" id="cd04301">
    <property type="entry name" value="NAT_SF"/>
    <property type="match status" value="1"/>
</dbReference>
<dbReference type="Proteomes" id="UP000319578">
    <property type="component" value="Unassembled WGS sequence"/>
</dbReference>
<evidence type="ECO:0000313" key="7">
    <source>
        <dbReference type="Proteomes" id="UP000319578"/>
    </source>
</evidence>
<dbReference type="InterPro" id="IPR016181">
    <property type="entry name" value="Acyl_CoA_acyltransferase"/>
</dbReference>
<dbReference type="RefSeq" id="WP_049738311.1">
    <property type="nucleotide sequence ID" value="NZ_BJON01000026.1"/>
</dbReference>
<keyword evidence="1 5" id="KW-0808">Transferase</keyword>
<organism evidence="5 6">
    <name type="scientific">Brevibacillus reuszeri</name>
    <dbReference type="NCBI Taxonomy" id="54915"/>
    <lineage>
        <taxon>Bacteria</taxon>
        <taxon>Bacillati</taxon>
        <taxon>Bacillota</taxon>
        <taxon>Bacilli</taxon>
        <taxon>Bacillales</taxon>
        <taxon>Paenibacillaceae</taxon>
        <taxon>Brevibacillus</taxon>
    </lineage>
</organism>
<comment type="caution">
    <text evidence="5">The sequence shown here is derived from an EMBL/GenBank/DDBJ whole genome shotgun (WGS) entry which is preliminary data.</text>
</comment>
<dbReference type="OrthoDB" id="9796171at2"/>
<dbReference type="PROSITE" id="PS51186">
    <property type="entry name" value="GNAT"/>
    <property type="match status" value="1"/>
</dbReference>
<dbReference type="InterPro" id="IPR000182">
    <property type="entry name" value="GNAT_dom"/>
</dbReference>
<dbReference type="InterPro" id="IPR050832">
    <property type="entry name" value="Bact_Acetyltransf"/>
</dbReference>
<dbReference type="EMBL" id="BJON01000026">
    <property type="protein sequence ID" value="GED72125.1"/>
    <property type="molecule type" value="Genomic_DNA"/>
</dbReference>
<dbReference type="PANTHER" id="PTHR43877">
    <property type="entry name" value="AMINOALKYLPHOSPHONATE N-ACETYLTRANSFERASE-RELATED-RELATED"/>
    <property type="match status" value="1"/>
</dbReference>
<evidence type="ECO:0000259" key="3">
    <source>
        <dbReference type="PROSITE" id="PS51186"/>
    </source>
</evidence>
<dbReference type="Gene3D" id="3.40.630.30">
    <property type="match status" value="1"/>
</dbReference>
<dbReference type="SUPFAM" id="SSF55729">
    <property type="entry name" value="Acyl-CoA N-acyltransferases (Nat)"/>
    <property type="match status" value="1"/>
</dbReference>
<dbReference type="Pfam" id="PF13673">
    <property type="entry name" value="Acetyltransf_10"/>
    <property type="match status" value="1"/>
</dbReference>
<reference evidence="6" key="1">
    <citation type="submission" date="2015-07" db="EMBL/GenBank/DDBJ databases">
        <title>Genome sequencing project for genomic taxonomy and phylogenomics of Bacillus-like bacteria.</title>
        <authorList>
            <person name="Liu B."/>
            <person name="Wang J."/>
            <person name="Zhu Y."/>
            <person name="Liu G."/>
            <person name="Chen Q."/>
            <person name="Chen Z."/>
            <person name="Lan J."/>
            <person name="Che J."/>
            <person name="Ge C."/>
            <person name="Shi H."/>
            <person name="Pan Z."/>
            <person name="Liu X."/>
        </authorList>
    </citation>
    <scope>NUCLEOTIDE SEQUENCE [LARGE SCALE GENOMIC DNA]</scope>
    <source>
        <strain evidence="6">DSM 9887</strain>
    </source>
</reference>
<sequence length="150" mass="16895">MTQATYQIQSVSTEKEMEDALSVRKAVFIVEQEVPADLEIDEHDKANSGTIHFVAYKDQLPVGSSRLRTYAPGVGKIERVAVIKNERGTGLGREIMIAMEDKAKRQGFETLKLNAQTHAQRFYEKLGYETHGDVFDEAGIEHIAMVKKLR</sequence>
<evidence type="ECO:0000256" key="2">
    <source>
        <dbReference type="ARBA" id="ARBA00023315"/>
    </source>
</evidence>